<dbReference type="Proteomes" id="UP000095300">
    <property type="component" value="Unassembled WGS sequence"/>
</dbReference>
<dbReference type="AlphaFoldDB" id="A0A1I8PWG1"/>
<reference evidence="3" key="1">
    <citation type="submission" date="2020-05" db="UniProtKB">
        <authorList>
            <consortium name="EnsemblMetazoa"/>
        </authorList>
    </citation>
    <scope>IDENTIFICATION</scope>
    <source>
        <strain evidence="3">USDA</strain>
    </source>
</reference>
<keyword evidence="4" id="KW-1185">Reference proteome</keyword>
<proteinExistence type="predicted"/>
<evidence type="ECO:0000256" key="1">
    <source>
        <dbReference type="SAM" id="Coils"/>
    </source>
</evidence>
<feature type="region of interest" description="Disordered" evidence="2">
    <location>
        <begin position="198"/>
        <end position="228"/>
    </location>
</feature>
<organism evidence="3 4">
    <name type="scientific">Stomoxys calcitrans</name>
    <name type="common">Stable fly</name>
    <name type="synonym">Conops calcitrans</name>
    <dbReference type="NCBI Taxonomy" id="35570"/>
    <lineage>
        <taxon>Eukaryota</taxon>
        <taxon>Metazoa</taxon>
        <taxon>Ecdysozoa</taxon>
        <taxon>Arthropoda</taxon>
        <taxon>Hexapoda</taxon>
        <taxon>Insecta</taxon>
        <taxon>Pterygota</taxon>
        <taxon>Neoptera</taxon>
        <taxon>Endopterygota</taxon>
        <taxon>Diptera</taxon>
        <taxon>Brachycera</taxon>
        <taxon>Muscomorpha</taxon>
        <taxon>Muscoidea</taxon>
        <taxon>Muscidae</taxon>
        <taxon>Stomoxys</taxon>
    </lineage>
</organism>
<name>A0A1I8PWG1_STOCA</name>
<sequence>FDEVLKGISENKKKIERIEKENQNLKMEVKNLKDSMKFLNDQRVKNDCIISGINYDSEKNAAQAVIEFSKTVGADIPKESIDDAYYLRNKTQTNPKTSLVVKFISKSAKDTFMAVKPQLKKKEETKSIYVNDFLSKESMHLLNYARSLKSIGFERVYSHSGRIFAKKNEITKPRLIRSEEDVNTILLDATTSRQYSRRVSQKPVPVLHDSDGSEDETQSQFISPVTIN</sequence>
<evidence type="ECO:0000256" key="2">
    <source>
        <dbReference type="SAM" id="MobiDB-lite"/>
    </source>
</evidence>
<keyword evidence="1" id="KW-0175">Coiled coil</keyword>
<feature type="compositionally biased region" description="Polar residues" evidence="2">
    <location>
        <begin position="218"/>
        <end position="228"/>
    </location>
</feature>
<evidence type="ECO:0008006" key="5">
    <source>
        <dbReference type="Google" id="ProtNLM"/>
    </source>
</evidence>
<dbReference type="STRING" id="35570.A0A1I8PWG1"/>
<evidence type="ECO:0000313" key="4">
    <source>
        <dbReference type="Proteomes" id="UP000095300"/>
    </source>
</evidence>
<protein>
    <recommendedName>
        <fullName evidence="5">Endonuclease-reverse transcriptase</fullName>
    </recommendedName>
</protein>
<accession>A0A1I8PWG1</accession>
<feature type="coiled-coil region" evidence="1">
    <location>
        <begin position="8"/>
        <end position="42"/>
    </location>
</feature>
<dbReference type="VEuPathDB" id="VectorBase:SCAU011734"/>
<gene>
    <name evidence="3" type="primary">106087627</name>
</gene>
<evidence type="ECO:0000313" key="3">
    <source>
        <dbReference type="EnsemblMetazoa" id="SCAU011734-PA"/>
    </source>
</evidence>
<dbReference type="EnsemblMetazoa" id="SCAU011734-RA">
    <property type="protein sequence ID" value="SCAU011734-PA"/>
    <property type="gene ID" value="SCAU011734"/>
</dbReference>